<dbReference type="EMBL" id="MEHD01000022">
    <property type="protein sequence ID" value="ODR56927.1"/>
    <property type="molecule type" value="Genomic_DNA"/>
</dbReference>
<evidence type="ECO:0000313" key="4">
    <source>
        <dbReference type="Proteomes" id="UP000094869"/>
    </source>
</evidence>
<gene>
    <name evidence="1" type="ORF">BEI59_24455</name>
    <name evidence="2" type="ORF">BEI63_12145</name>
</gene>
<dbReference type="AlphaFoldDB" id="A0A1E3UBG9"/>
<evidence type="ECO:0000313" key="3">
    <source>
        <dbReference type="Proteomes" id="UP000094271"/>
    </source>
</evidence>
<accession>A0A1E3UBG9</accession>
<sequence>MTGITGLHITKYLLRKTGVYFFLQMPGNRGWPDGRVPVSREFIDFNMRKGYKKRKRKFILREDRRGKRGNLENGREGYIW</sequence>
<dbReference type="EMBL" id="MEHA01000023">
    <property type="protein sequence ID" value="ODR46645.1"/>
    <property type="molecule type" value="Genomic_DNA"/>
</dbReference>
<protein>
    <submittedName>
        <fullName evidence="1">Uncharacterized protein</fullName>
    </submittedName>
</protein>
<organism evidence="1 3">
    <name type="scientific">Eisenbergiella tayi</name>
    <dbReference type="NCBI Taxonomy" id="1432052"/>
    <lineage>
        <taxon>Bacteria</taxon>
        <taxon>Bacillati</taxon>
        <taxon>Bacillota</taxon>
        <taxon>Clostridia</taxon>
        <taxon>Lachnospirales</taxon>
        <taxon>Lachnospiraceae</taxon>
        <taxon>Eisenbergiella</taxon>
    </lineage>
</organism>
<reference evidence="2 4" key="1">
    <citation type="submission" date="2016-08" db="EMBL/GenBank/DDBJ databases">
        <title>Characterization of Isolates of Eisenbergiella tayi Derived from Blood Cultures, Using Whole Genome Sequencing.</title>
        <authorList>
            <person name="Bernier A.-M."/>
            <person name="Burdz T."/>
            <person name="Wiebe D."/>
            <person name="Bernard K."/>
        </authorList>
    </citation>
    <scope>NUCLEOTIDE SEQUENCE [LARGE SCALE GENOMIC DNA]</scope>
    <source>
        <strain evidence="2 4">NML120146</strain>
    </source>
</reference>
<evidence type="ECO:0000313" key="2">
    <source>
        <dbReference type="EMBL" id="ODR56927.1"/>
    </source>
</evidence>
<dbReference type="Proteomes" id="UP000094271">
    <property type="component" value="Unassembled WGS sequence"/>
</dbReference>
<comment type="caution">
    <text evidence="1">The sequence shown here is derived from an EMBL/GenBank/DDBJ whole genome shotgun (WGS) entry which is preliminary data.</text>
</comment>
<keyword evidence="4" id="KW-1185">Reference proteome</keyword>
<name>A0A1E3UBG9_9FIRM</name>
<evidence type="ECO:0000313" key="1">
    <source>
        <dbReference type="EMBL" id="ODR46645.1"/>
    </source>
</evidence>
<reference evidence="1 3" key="2">
    <citation type="submission" date="2016-08" db="EMBL/GenBank/DDBJ databases">
        <authorList>
            <person name="Seilhamer J.J."/>
        </authorList>
    </citation>
    <scope>NUCLEOTIDE SEQUENCE [LARGE SCALE GENOMIC DNA]</scope>
    <source>
        <strain evidence="1 3">NML150140-1</strain>
    </source>
</reference>
<dbReference type="Proteomes" id="UP000094869">
    <property type="component" value="Unassembled WGS sequence"/>
</dbReference>
<proteinExistence type="predicted"/>